<name>A0ACA9SU85_9GLOM</name>
<proteinExistence type="predicted"/>
<sequence length="140" mass="16716">KGAKRQTDEAESSWQKRSRPNLDETLTISQLKEHILQQDERIKKQDEQIKKQDELLKKKDERIIQQNEHIQKQDEHIQKQDERILQQNGMIKQLQDKASEVNCNMQQTVLENRRVNQEISQLRQMSYGQPNLNQSIRGMN</sequence>
<dbReference type="EMBL" id="CAJVQC010156552">
    <property type="protein sequence ID" value="CAG8847557.1"/>
    <property type="molecule type" value="Genomic_DNA"/>
</dbReference>
<comment type="caution">
    <text evidence="1">The sequence shown here is derived from an EMBL/GenBank/DDBJ whole genome shotgun (WGS) entry which is preliminary data.</text>
</comment>
<accession>A0ACA9SU85</accession>
<evidence type="ECO:0000313" key="2">
    <source>
        <dbReference type="Proteomes" id="UP000789920"/>
    </source>
</evidence>
<organism evidence="1 2">
    <name type="scientific">Racocetra persica</name>
    <dbReference type="NCBI Taxonomy" id="160502"/>
    <lineage>
        <taxon>Eukaryota</taxon>
        <taxon>Fungi</taxon>
        <taxon>Fungi incertae sedis</taxon>
        <taxon>Mucoromycota</taxon>
        <taxon>Glomeromycotina</taxon>
        <taxon>Glomeromycetes</taxon>
        <taxon>Diversisporales</taxon>
        <taxon>Gigasporaceae</taxon>
        <taxon>Racocetra</taxon>
    </lineage>
</organism>
<protein>
    <submittedName>
        <fullName evidence="1">1592_t:CDS:1</fullName>
    </submittedName>
</protein>
<reference evidence="1" key="1">
    <citation type="submission" date="2021-06" db="EMBL/GenBank/DDBJ databases">
        <authorList>
            <person name="Kallberg Y."/>
            <person name="Tangrot J."/>
            <person name="Rosling A."/>
        </authorList>
    </citation>
    <scope>NUCLEOTIDE SEQUENCE</scope>
    <source>
        <strain evidence="1">MA461A</strain>
    </source>
</reference>
<feature type="non-terminal residue" evidence="1">
    <location>
        <position position="1"/>
    </location>
</feature>
<keyword evidence="2" id="KW-1185">Reference proteome</keyword>
<gene>
    <name evidence="1" type="ORF">RPERSI_LOCUS34690</name>
</gene>
<dbReference type="Proteomes" id="UP000789920">
    <property type="component" value="Unassembled WGS sequence"/>
</dbReference>
<evidence type="ECO:0000313" key="1">
    <source>
        <dbReference type="EMBL" id="CAG8847557.1"/>
    </source>
</evidence>